<sequence length="41" mass="4844">MAKLHDYYKDEVVKKLMTEFNYNSVMASPSGREDHPEHGCW</sequence>
<organism evidence="1 2">
    <name type="scientific">Klebsiella pneumoniae</name>
    <dbReference type="NCBI Taxonomy" id="573"/>
    <lineage>
        <taxon>Bacteria</taxon>
        <taxon>Pseudomonadati</taxon>
        <taxon>Pseudomonadota</taxon>
        <taxon>Gammaproteobacteria</taxon>
        <taxon>Enterobacterales</taxon>
        <taxon>Enterobacteriaceae</taxon>
        <taxon>Klebsiella/Raoultella group</taxon>
        <taxon>Klebsiella</taxon>
        <taxon>Klebsiella pneumoniae complex</taxon>
    </lineage>
</organism>
<proteinExistence type="predicted"/>
<dbReference type="GO" id="GO:0005840">
    <property type="term" value="C:ribosome"/>
    <property type="evidence" value="ECO:0007669"/>
    <property type="project" value="UniProtKB-KW"/>
</dbReference>
<evidence type="ECO:0000313" key="1">
    <source>
        <dbReference type="EMBL" id="STT46064.1"/>
    </source>
</evidence>
<reference evidence="1 2" key="1">
    <citation type="submission" date="2018-06" db="EMBL/GenBank/DDBJ databases">
        <authorList>
            <consortium name="Pathogen Informatics"/>
            <person name="Doyle S."/>
        </authorList>
    </citation>
    <scope>NUCLEOTIDE SEQUENCE [LARGE SCALE GENOMIC DNA]</scope>
    <source>
        <strain evidence="1 2">NCTC9637</strain>
    </source>
</reference>
<accession>A0A377VTP3</accession>
<protein>
    <submittedName>
        <fullName evidence="1">50S ribosomal protein L5</fullName>
    </submittedName>
</protein>
<keyword evidence="1" id="KW-0689">Ribosomal protein</keyword>
<gene>
    <name evidence="1" type="primary">rplE_1</name>
    <name evidence="1" type="ORF">NCTC9637_00921</name>
</gene>
<dbReference type="EMBL" id="UGLB01000003">
    <property type="protein sequence ID" value="STT46064.1"/>
    <property type="molecule type" value="Genomic_DNA"/>
</dbReference>
<dbReference type="Proteomes" id="UP000255099">
    <property type="component" value="Unassembled WGS sequence"/>
</dbReference>
<dbReference type="AlphaFoldDB" id="A0A377VTP3"/>
<keyword evidence="1" id="KW-0687">Ribonucleoprotein</keyword>
<evidence type="ECO:0000313" key="2">
    <source>
        <dbReference type="Proteomes" id="UP000255099"/>
    </source>
</evidence>
<name>A0A377VTP3_KLEPN</name>